<sequence>MGAVRRRFALMPNFFLSFDGGRSDSYAIHESRRDVKSSIWVGHRGIEWILSCLADIRDWVPSRALLCKRFREYGKLIEFCGRSNKADLFVVIAVYFGGSRRGSIMLPASSNRAGWSLFQREMRNFFAGAKPVSIAEVSSKIGGGGGRQSARGDQSGKLLSVYGNQQKIRNFEKFGAERDSWISYRKCFSYKRQCFSHKWQTHAGI</sequence>
<protein>
    <submittedName>
        <fullName evidence="1">Uncharacterized protein</fullName>
    </submittedName>
</protein>
<organism evidence="1 2">
    <name type="scientific">Lithocarpus litseifolius</name>
    <dbReference type="NCBI Taxonomy" id="425828"/>
    <lineage>
        <taxon>Eukaryota</taxon>
        <taxon>Viridiplantae</taxon>
        <taxon>Streptophyta</taxon>
        <taxon>Embryophyta</taxon>
        <taxon>Tracheophyta</taxon>
        <taxon>Spermatophyta</taxon>
        <taxon>Magnoliopsida</taxon>
        <taxon>eudicotyledons</taxon>
        <taxon>Gunneridae</taxon>
        <taxon>Pentapetalae</taxon>
        <taxon>rosids</taxon>
        <taxon>fabids</taxon>
        <taxon>Fagales</taxon>
        <taxon>Fagaceae</taxon>
        <taxon>Lithocarpus</taxon>
    </lineage>
</organism>
<proteinExistence type="predicted"/>
<evidence type="ECO:0000313" key="1">
    <source>
        <dbReference type="EMBL" id="KAK9993700.1"/>
    </source>
</evidence>
<dbReference type="Proteomes" id="UP001459277">
    <property type="component" value="Unassembled WGS sequence"/>
</dbReference>
<reference evidence="1 2" key="1">
    <citation type="submission" date="2024-01" db="EMBL/GenBank/DDBJ databases">
        <title>A telomere-to-telomere, gap-free genome of sweet tea (Lithocarpus litseifolius).</title>
        <authorList>
            <person name="Zhou J."/>
        </authorList>
    </citation>
    <scope>NUCLEOTIDE SEQUENCE [LARGE SCALE GENOMIC DNA]</scope>
    <source>
        <strain evidence="1">Zhou-2022a</strain>
        <tissue evidence="1">Leaf</tissue>
    </source>
</reference>
<name>A0AAW2C9K9_9ROSI</name>
<dbReference type="EMBL" id="JAZDWU010000008">
    <property type="protein sequence ID" value="KAK9993700.1"/>
    <property type="molecule type" value="Genomic_DNA"/>
</dbReference>
<accession>A0AAW2C9K9</accession>
<keyword evidence="2" id="KW-1185">Reference proteome</keyword>
<comment type="caution">
    <text evidence="1">The sequence shown here is derived from an EMBL/GenBank/DDBJ whole genome shotgun (WGS) entry which is preliminary data.</text>
</comment>
<gene>
    <name evidence="1" type="ORF">SO802_023403</name>
</gene>
<evidence type="ECO:0000313" key="2">
    <source>
        <dbReference type="Proteomes" id="UP001459277"/>
    </source>
</evidence>
<dbReference type="AlphaFoldDB" id="A0AAW2C9K9"/>